<name>A0ABN4YNG9_9GAMM</name>
<evidence type="ECO:0000313" key="2">
    <source>
        <dbReference type="Proteomes" id="UP000191820"/>
    </source>
</evidence>
<dbReference type="EMBL" id="CP020472">
    <property type="protein sequence ID" value="ARD23224.1"/>
    <property type="molecule type" value="Genomic_DNA"/>
</dbReference>
<dbReference type="PANTHER" id="PTHR37166:SF1">
    <property type="entry name" value="PROTEIN FLAG"/>
    <property type="match status" value="1"/>
</dbReference>
<gene>
    <name evidence="1" type="ORF">SJ2017_2946</name>
</gene>
<keyword evidence="2" id="KW-1185">Reference proteome</keyword>
<keyword evidence="1" id="KW-0282">Flagellum</keyword>
<accession>A0ABN4YNG9</accession>
<dbReference type="PANTHER" id="PTHR37166">
    <property type="entry name" value="PROTEIN FLAG"/>
    <property type="match status" value="1"/>
</dbReference>
<dbReference type="InterPro" id="IPR005186">
    <property type="entry name" value="FlaG"/>
</dbReference>
<keyword evidence="1" id="KW-0966">Cell projection</keyword>
<dbReference type="InterPro" id="IPR035924">
    <property type="entry name" value="FlaG-like_sf"/>
</dbReference>
<reference evidence="1 2" key="1">
    <citation type="submission" date="2017-03" db="EMBL/GenBank/DDBJ databases">
        <title>Genome sequencing of Shewanella japonica KCTC 22435.</title>
        <authorList>
            <person name="Kim K.M."/>
        </authorList>
    </citation>
    <scope>NUCLEOTIDE SEQUENCE [LARGE SCALE GENOMIC DNA]</scope>
    <source>
        <strain evidence="1 2">KCTC 22435</strain>
    </source>
</reference>
<dbReference type="SUPFAM" id="SSF160214">
    <property type="entry name" value="FlaG-like"/>
    <property type="match status" value="1"/>
</dbReference>
<organism evidence="1 2">
    <name type="scientific">Shewanella japonica</name>
    <dbReference type="NCBI Taxonomy" id="93973"/>
    <lineage>
        <taxon>Bacteria</taxon>
        <taxon>Pseudomonadati</taxon>
        <taxon>Pseudomonadota</taxon>
        <taxon>Gammaproteobacteria</taxon>
        <taxon>Alteromonadales</taxon>
        <taxon>Shewanellaceae</taxon>
        <taxon>Shewanella</taxon>
    </lineage>
</organism>
<dbReference type="Gene3D" id="3.30.160.170">
    <property type="entry name" value="FlaG-like"/>
    <property type="match status" value="1"/>
</dbReference>
<evidence type="ECO:0000313" key="1">
    <source>
        <dbReference type="EMBL" id="ARD23224.1"/>
    </source>
</evidence>
<dbReference type="Proteomes" id="UP000191820">
    <property type="component" value="Chromosome"/>
</dbReference>
<sequence length="129" mass="14112">MAMDINFTGTSNTLTDNMGTRQLTESKAQVAEEKTKVAELVKSDQQAKDYVDKESNNQELAEVTDDLNDMASIMRKGLAFKVDDDSGKNVISVMDIDSGDVIRQIPNEEALELSKKLAEVAGILLNTEA</sequence>
<keyword evidence="1" id="KW-0969">Cilium</keyword>
<protein>
    <submittedName>
        <fullName evidence="1">Flagellin protein FlaG</fullName>
    </submittedName>
</protein>
<proteinExistence type="predicted"/>
<dbReference type="Pfam" id="PF03646">
    <property type="entry name" value="FlaG"/>
    <property type="match status" value="1"/>
</dbReference>